<keyword evidence="1" id="KW-1133">Transmembrane helix</keyword>
<comment type="caution">
    <text evidence="2">The sequence shown here is derived from an EMBL/GenBank/DDBJ whole genome shotgun (WGS) entry which is preliminary data.</text>
</comment>
<keyword evidence="1" id="KW-0812">Transmembrane</keyword>
<feature type="transmembrane region" description="Helical" evidence="1">
    <location>
        <begin position="15"/>
        <end position="32"/>
    </location>
</feature>
<organism evidence="2 3">
    <name type="scientific">Halovenus salina</name>
    <dbReference type="NCBI Taxonomy" id="1510225"/>
    <lineage>
        <taxon>Archaea</taxon>
        <taxon>Methanobacteriati</taxon>
        <taxon>Methanobacteriota</taxon>
        <taxon>Stenosarchaea group</taxon>
        <taxon>Halobacteria</taxon>
        <taxon>Halobacteriales</taxon>
        <taxon>Haloarculaceae</taxon>
        <taxon>Halovenus</taxon>
    </lineage>
</organism>
<dbReference type="RefSeq" id="WP_267163411.1">
    <property type="nucleotide sequence ID" value="NZ_CP112972.1"/>
</dbReference>
<feature type="transmembrane region" description="Helical" evidence="1">
    <location>
        <begin position="52"/>
        <end position="78"/>
    </location>
</feature>
<evidence type="ECO:0000313" key="3">
    <source>
        <dbReference type="Proteomes" id="UP001596445"/>
    </source>
</evidence>
<dbReference type="AlphaFoldDB" id="A0ABD5W353"/>
<sequence>MASRGWKIPFPNPLLLFWFVIFAPIFLIIVLVRREKSVKKVLKRIGIAYFVFVRKVFGWAVMFNIIIGTAFVMLALLGHIVGGVESFSTYSFWIELFAIAGVVIIGVAVSRWTVLNRKKIVGPSLVYSGE</sequence>
<feature type="transmembrane region" description="Helical" evidence="1">
    <location>
        <begin position="90"/>
        <end position="109"/>
    </location>
</feature>
<dbReference type="GeneID" id="76629531"/>
<protein>
    <submittedName>
        <fullName evidence="2">Uncharacterized protein</fullName>
    </submittedName>
</protein>
<proteinExistence type="predicted"/>
<accession>A0ABD5W353</accession>
<dbReference type="EMBL" id="JBHSZI010000001">
    <property type="protein sequence ID" value="MFC7057638.1"/>
    <property type="molecule type" value="Genomic_DNA"/>
</dbReference>
<name>A0ABD5W353_9EURY</name>
<keyword evidence="3" id="KW-1185">Reference proteome</keyword>
<reference evidence="2 3" key="1">
    <citation type="journal article" date="2019" name="Int. J. Syst. Evol. Microbiol.">
        <title>The Global Catalogue of Microorganisms (GCM) 10K type strain sequencing project: providing services to taxonomists for standard genome sequencing and annotation.</title>
        <authorList>
            <consortium name="The Broad Institute Genomics Platform"/>
            <consortium name="The Broad Institute Genome Sequencing Center for Infectious Disease"/>
            <person name="Wu L."/>
            <person name="Ma J."/>
        </authorList>
    </citation>
    <scope>NUCLEOTIDE SEQUENCE [LARGE SCALE GENOMIC DNA]</scope>
    <source>
        <strain evidence="2 3">JCM 30072</strain>
    </source>
</reference>
<keyword evidence="1" id="KW-0472">Membrane</keyword>
<gene>
    <name evidence="2" type="ORF">ACFQQG_04950</name>
</gene>
<dbReference type="Proteomes" id="UP001596445">
    <property type="component" value="Unassembled WGS sequence"/>
</dbReference>
<evidence type="ECO:0000256" key="1">
    <source>
        <dbReference type="SAM" id="Phobius"/>
    </source>
</evidence>
<evidence type="ECO:0000313" key="2">
    <source>
        <dbReference type="EMBL" id="MFC7057638.1"/>
    </source>
</evidence>